<accession>A0A0H2XF65</accession>
<gene>
    <name evidence="1" type="ordered locus">BMAA0902</name>
</gene>
<dbReference type="AlphaFoldDB" id="A0A0H2XF65"/>
<evidence type="ECO:0000313" key="2">
    <source>
        <dbReference type="Proteomes" id="UP000006693"/>
    </source>
</evidence>
<sequence length="98" mass="10336">MLLGLLGSELDRYARLIAALRGMASRRVTPQHAASPNADRAPCYAARRRCGLSGGVGGRSVARAMRRAHSPKSFRFVQQIDAFASICCASSGGGGCRV</sequence>
<proteinExistence type="predicted"/>
<dbReference type="EMBL" id="CP000011">
    <property type="protein sequence ID" value="AAY59314.1"/>
    <property type="molecule type" value="Genomic_DNA"/>
</dbReference>
<dbReference type="Proteomes" id="UP000006693">
    <property type="component" value="Chromosome 2"/>
</dbReference>
<protein>
    <submittedName>
        <fullName evidence="1">Uncharacterized protein</fullName>
    </submittedName>
</protein>
<organism evidence="1 2">
    <name type="scientific">Burkholderia mallei (strain ATCC 23344)</name>
    <dbReference type="NCBI Taxonomy" id="243160"/>
    <lineage>
        <taxon>Bacteria</taxon>
        <taxon>Pseudomonadati</taxon>
        <taxon>Pseudomonadota</taxon>
        <taxon>Betaproteobacteria</taxon>
        <taxon>Burkholderiales</taxon>
        <taxon>Burkholderiaceae</taxon>
        <taxon>Burkholderia</taxon>
        <taxon>pseudomallei group</taxon>
    </lineage>
</organism>
<name>A0A0H2XF65_BURMA</name>
<evidence type="ECO:0000313" key="1">
    <source>
        <dbReference type="EMBL" id="AAY59314.1"/>
    </source>
</evidence>
<reference evidence="1 2" key="1">
    <citation type="journal article" date="2004" name="Proc. Natl. Acad. Sci. U.S.A.">
        <title>Structural flexibility in the Burkholderia mallei genome.</title>
        <authorList>
            <person name="Nierman W.C."/>
            <person name="DeShazer D."/>
            <person name="Kim H.S."/>
            <person name="Tettelin H."/>
            <person name="Nelson K.E."/>
            <person name="Feldblyum T."/>
            <person name="Ulrich R.L."/>
            <person name="Ronning C.M."/>
            <person name="Brinkac L.M."/>
            <person name="Daugherty S.C."/>
            <person name="Davidsen T.D."/>
            <person name="Deboy R.T."/>
            <person name="Dimitrov G."/>
            <person name="Dodson R.J."/>
            <person name="Durkin A.S."/>
            <person name="Gwinn M.L."/>
            <person name="Haft D.H."/>
            <person name="Khouri H."/>
            <person name="Kolonay J.F."/>
            <person name="Madupu R."/>
            <person name="Mohammoud Y."/>
            <person name="Nelson W.C."/>
            <person name="Radune D."/>
            <person name="Romero C.M."/>
            <person name="Sarria S."/>
            <person name="Selengut J."/>
            <person name="Shamblin C."/>
            <person name="Sullivan S.A."/>
            <person name="White O."/>
            <person name="Yu Y."/>
            <person name="Zafar N."/>
            <person name="Zhou L."/>
            <person name="Fraser C.M."/>
        </authorList>
    </citation>
    <scope>NUCLEOTIDE SEQUENCE [LARGE SCALE GENOMIC DNA]</scope>
    <source>
        <strain evidence="1 2">ATCC 23344</strain>
    </source>
</reference>
<dbReference type="HOGENOM" id="CLU_2328403_0_0_4"/>
<dbReference type="KEGG" id="bma:BMAA0902"/>
<keyword evidence="2" id="KW-1185">Reference proteome</keyword>